<protein>
    <submittedName>
        <fullName evidence="1">Uncharacterized protein</fullName>
    </submittedName>
</protein>
<name>A0A9Q0VH31_SALPP</name>
<evidence type="ECO:0000313" key="2">
    <source>
        <dbReference type="Proteomes" id="UP001151532"/>
    </source>
</evidence>
<accession>A0A9Q0VH31</accession>
<proteinExistence type="predicted"/>
<reference evidence="1" key="1">
    <citation type="submission" date="2022-11" db="EMBL/GenBank/DDBJ databases">
        <authorList>
            <person name="Hyden B.L."/>
            <person name="Feng K."/>
            <person name="Yates T."/>
            <person name="Jawdy S."/>
            <person name="Smart L.B."/>
            <person name="Muchero W."/>
        </authorList>
    </citation>
    <scope>NUCLEOTIDE SEQUENCE</scope>
    <source>
        <tissue evidence="1">Shoot tip</tissue>
    </source>
</reference>
<dbReference type="EMBL" id="JAPFFK010000008">
    <property type="protein sequence ID" value="KAJ6748579.1"/>
    <property type="molecule type" value="Genomic_DNA"/>
</dbReference>
<dbReference type="Proteomes" id="UP001151532">
    <property type="component" value="Chromosome 12"/>
</dbReference>
<dbReference type="AlphaFoldDB" id="A0A9Q0VH31"/>
<evidence type="ECO:0000313" key="1">
    <source>
        <dbReference type="EMBL" id="KAJ6748579.1"/>
    </source>
</evidence>
<organism evidence="1 2">
    <name type="scientific">Salix purpurea</name>
    <name type="common">Purple osier willow</name>
    <dbReference type="NCBI Taxonomy" id="77065"/>
    <lineage>
        <taxon>Eukaryota</taxon>
        <taxon>Viridiplantae</taxon>
        <taxon>Streptophyta</taxon>
        <taxon>Embryophyta</taxon>
        <taxon>Tracheophyta</taxon>
        <taxon>Spermatophyta</taxon>
        <taxon>Magnoliopsida</taxon>
        <taxon>eudicotyledons</taxon>
        <taxon>Gunneridae</taxon>
        <taxon>Pentapetalae</taxon>
        <taxon>rosids</taxon>
        <taxon>fabids</taxon>
        <taxon>Malpighiales</taxon>
        <taxon>Salicaceae</taxon>
        <taxon>Saliceae</taxon>
        <taxon>Salix</taxon>
    </lineage>
</organism>
<reference evidence="1" key="2">
    <citation type="journal article" date="2023" name="Int. J. Mol. Sci.">
        <title>De Novo Assembly and Annotation of 11 Diverse Shrub Willow (Salix) Genomes Reveals Novel Gene Organization in Sex-Linked Regions.</title>
        <authorList>
            <person name="Hyden B."/>
            <person name="Feng K."/>
            <person name="Yates T.B."/>
            <person name="Jawdy S."/>
            <person name="Cereghino C."/>
            <person name="Smart L.B."/>
            <person name="Muchero W."/>
        </authorList>
    </citation>
    <scope>NUCLEOTIDE SEQUENCE</scope>
    <source>
        <tissue evidence="1">Shoot tip</tissue>
    </source>
</reference>
<gene>
    <name evidence="1" type="ORF">OIU79_029649</name>
</gene>
<keyword evidence="2" id="KW-1185">Reference proteome</keyword>
<comment type="caution">
    <text evidence="1">The sequence shown here is derived from an EMBL/GenBank/DDBJ whole genome shotgun (WGS) entry which is preliminary data.</text>
</comment>
<sequence>MTVSDAAICWLSRKFFQAKVILRKKRNLRRLRRGRGGLTRR</sequence>